<accession>A0A6M4WX56</accession>
<sequence>MSVDEYLNKTEDELYALLGASLLGDTLGAAPSDPDRPRRFGQEWLNGQLDALRSRICGHERLKGVVGASSSDRVIDAYALCDILGNFGGDPTKTALVAVLVARIGVGALCSGHTPLP</sequence>
<name>A0A6M4WX56_9ACTN</name>
<gene>
    <name evidence="1" type="ORF">G9272_33765</name>
</gene>
<evidence type="ECO:0000313" key="2">
    <source>
        <dbReference type="Proteomes" id="UP000502665"/>
    </source>
</evidence>
<proteinExistence type="predicted"/>
<protein>
    <submittedName>
        <fullName evidence="1">Uncharacterized protein</fullName>
    </submittedName>
</protein>
<dbReference type="AlphaFoldDB" id="A0A6M4WX56"/>
<dbReference type="RefSeq" id="WP_171399986.1">
    <property type="nucleotide sequence ID" value="NZ_CP049838.1"/>
</dbReference>
<dbReference type="Proteomes" id="UP000502665">
    <property type="component" value="Chromosome"/>
</dbReference>
<reference evidence="1" key="1">
    <citation type="submission" date="2020-03" db="EMBL/GenBank/DDBJ databases">
        <title>Molecular networking-based the target discovery of potent antiproliferative macrolactams: 5/6/7/16 polycyclic ansamycins and glycosylated trienomycin from Streptomyces cacaoi subsp. asoensis.</title>
        <authorList>
            <person name="Liu L.-L."/>
        </authorList>
    </citation>
    <scope>NUCLEOTIDE SEQUENCE [LARGE SCALE GENOMIC DNA]</scope>
    <source>
        <strain evidence="1">H2S5</strain>
    </source>
</reference>
<keyword evidence="2" id="KW-1185">Reference proteome</keyword>
<evidence type="ECO:0000313" key="1">
    <source>
        <dbReference type="EMBL" id="QJT04659.1"/>
    </source>
</evidence>
<dbReference type="EMBL" id="CP049838">
    <property type="protein sequence ID" value="QJT04659.1"/>
    <property type="molecule type" value="Genomic_DNA"/>
</dbReference>
<organism evidence="1 2">
    <name type="scientific">Streptomyces asoensis</name>
    <dbReference type="NCBI Taxonomy" id="249586"/>
    <lineage>
        <taxon>Bacteria</taxon>
        <taxon>Bacillati</taxon>
        <taxon>Actinomycetota</taxon>
        <taxon>Actinomycetes</taxon>
        <taxon>Kitasatosporales</taxon>
        <taxon>Streptomycetaceae</taxon>
        <taxon>Streptomyces</taxon>
    </lineage>
</organism>